<dbReference type="Pfam" id="PF20429">
    <property type="entry name" value="Tab2-like_C"/>
    <property type="match status" value="1"/>
</dbReference>
<reference evidence="3 4" key="1">
    <citation type="submission" date="2016-04" db="EMBL/GenBank/DDBJ databases">
        <title>Draft Genome Assembly of the Bloom-forming Cyanobacterium Nodularia spumigena Strain CENA596 in Shrimp Production Ponds.</title>
        <authorList>
            <person name="Popin R.V."/>
            <person name="Rigonato J."/>
            <person name="Abreu V.A."/>
            <person name="Andreote A.P."/>
            <person name="Silveira S.B."/>
            <person name="Odebrecht C."/>
            <person name="Fiore M.F."/>
        </authorList>
    </citation>
    <scope>NUCLEOTIDE SEQUENCE [LARGE SCALE GENOMIC DNA]</scope>
    <source>
        <strain evidence="3 4">CENA596</strain>
    </source>
</reference>
<evidence type="ECO:0000259" key="2">
    <source>
        <dbReference type="Pfam" id="PF20429"/>
    </source>
</evidence>
<dbReference type="OrthoDB" id="420270at2"/>
<dbReference type="RefSeq" id="WP_063872298.1">
    <property type="nucleotide sequence ID" value="NZ_CAWMRI010000094.1"/>
</dbReference>
<dbReference type="GO" id="GO:0003723">
    <property type="term" value="F:RNA binding"/>
    <property type="evidence" value="ECO:0007669"/>
    <property type="project" value="InterPro"/>
</dbReference>
<feature type="domain" description="RNA-binding protein Tab2-like N-terminal" evidence="1">
    <location>
        <begin position="4"/>
        <end position="114"/>
    </location>
</feature>
<evidence type="ECO:0000259" key="1">
    <source>
        <dbReference type="Pfam" id="PF06485"/>
    </source>
</evidence>
<dbReference type="AlphaFoldDB" id="A0A161XKT2"/>
<feature type="domain" description="RNA-binding protein Tab2/Atab2 C-terminal" evidence="2">
    <location>
        <begin position="131"/>
        <end position="282"/>
    </location>
</feature>
<proteinExistence type="predicted"/>
<dbReference type="EMBL" id="LWAJ01000094">
    <property type="protein sequence ID" value="KZL50331.1"/>
    <property type="molecule type" value="Genomic_DNA"/>
</dbReference>
<protein>
    <recommendedName>
        <fullName evidence="5">DUF1092 domain-containing protein</fullName>
    </recommendedName>
</protein>
<accession>A0A161XKT2</accession>
<dbReference type="Pfam" id="PF06485">
    <property type="entry name" value="Tab2-like_N"/>
    <property type="match status" value="1"/>
</dbReference>
<dbReference type="InterPro" id="IPR009472">
    <property type="entry name" value="Tab2-like"/>
</dbReference>
<dbReference type="PANTHER" id="PTHR34556">
    <property type="match status" value="1"/>
</dbReference>
<evidence type="ECO:0008006" key="5">
    <source>
        <dbReference type="Google" id="ProtNLM"/>
    </source>
</evidence>
<dbReference type="Proteomes" id="UP000076555">
    <property type="component" value="Unassembled WGS sequence"/>
</dbReference>
<dbReference type="PANTHER" id="PTHR34556:SF2">
    <property type="entry name" value="PROTEIN TAB2 HOMOLOG, CHLOROPLASTIC"/>
    <property type="match status" value="1"/>
</dbReference>
<organism evidence="3 4">
    <name type="scientific">Nodularia spumigena CENA596</name>
    <dbReference type="NCBI Taxonomy" id="1819295"/>
    <lineage>
        <taxon>Bacteria</taxon>
        <taxon>Bacillati</taxon>
        <taxon>Cyanobacteriota</taxon>
        <taxon>Cyanophyceae</taxon>
        <taxon>Nostocales</taxon>
        <taxon>Nodulariaceae</taxon>
        <taxon>Nodularia</taxon>
    </lineage>
</organism>
<dbReference type="InterPro" id="IPR046761">
    <property type="entry name" value="Tab2-like_C"/>
</dbReference>
<sequence>MGSIWEIDFYSRPILDEKQKKVWEVLVCESPSDISTKPESLFRYAKYCPSTQVNSVWLRTALQEAIDKAGEAPIRIRFFRRQMSNMITKACQDVGIPAQPSRRILVLNQWLRQRMEEVYPQEPGYQGGTNPSVRLDSPLPQRLPDALEGKQWAFVSLQAAEFADMSEWDIGFGEAFPLELANVSPETRIPGVLIFSPRALPIAGWMSGLELACLNFDTKQGQRLVLETGATESWILANITNPQTLAEAKGYEQAKEKANGVHFIGVQSDPQAESFTGFWLLQNLNLG</sequence>
<name>A0A161XKT2_NODSP</name>
<dbReference type="InterPro" id="IPR046760">
    <property type="entry name" value="Tab2-like_N"/>
</dbReference>
<evidence type="ECO:0000313" key="4">
    <source>
        <dbReference type="Proteomes" id="UP000076555"/>
    </source>
</evidence>
<evidence type="ECO:0000313" key="3">
    <source>
        <dbReference type="EMBL" id="KZL50331.1"/>
    </source>
</evidence>
<gene>
    <name evidence="3" type="ORF">A2T98_08065</name>
</gene>
<comment type="caution">
    <text evidence="3">The sequence shown here is derived from an EMBL/GenBank/DDBJ whole genome shotgun (WGS) entry which is preliminary data.</text>
</comment>